<sequence length="463" mass="51596">MASRLEFNADTLRPSNDATDFLVGKYSTLSEDDTPSPLLLTLVPLYYLSYKLHPTYSDLQSPSASESVSSRDGFTKRWLQTQLLEPLNPSAIRAYCNTTTWQPNLIFNLADANGGVGNVRASVLDFVFYAIEAGAAIALPQMTVRSQTDLFDVWHGGHANFSRMLDDEWFKESLSEACPQMTVYDPPDDGNWTTVAEAVVDSNWLPHSPTSRRHTSRSGWLEQAENWMKDHGVEEDKRTLVHLGRTMWEVDTRNLPPAFRLSFPMALRVNPGIRRFASAAMANLVLEHGVPMKPDDHLHQRAFYGAHLCTEADTVSAGGFIENGQLEAGANWTAQTDNYIEQALQNELHIIFAASGNTTELTHLLSAAEVTELGELDWDQQALVNLEILMRCSVFGVFAKSGFAFAIVVARNAWAEQQGIVMQRDPWFAKHVNPGVAFDDGLSRIIGRNQLNEERVPRGAWPG</sequence>
<dbReference type="AlphaFoldDB" id="A0AAV9JM42"/>
<gene>
    <name evidence="1" type="ORF">LTR36_001802</name>
</gene>
<dbReference type="Proteomes" id="UP001324427">
    <property type="component" value="Unassembled WGS sequence"/>
</dbReference>
<reference evidence="1 2" key="1">
    <citation type="submission" date="2021-11" db="EMBL/GenBank/DDBJ databases">
        <title>Black yeast isolated from Biological Soil Crust.</title>
        <authorList>
            <person name="Kurbessoian T."/>
        </authorList>
    </citation>
    <scope>NUCLEOTIDE SEQUENCE [LARGE SCALE GENOMIC DNA]</scope>
    <source>
        <strain evidence="1 2">CCFEE 5522</strain>
    </source>
</reference>
<name>A0AAV9JM42_9PEZI</name>
<comment type="caution">
    <text evidence="1">The sequence shown here is derived from an EMBL/GenBank/DDBJ whole genome shotgun (WGS) entry which is preliminary data.</text>
</comment>
<organism evidence="1 2">
    <name type="scientific">Oleoguttula mirabilis</name>
    <dbReference type="NCBI Taxonomy" id="1507867"/>
    <lineage>
        <taxon>Eukaryota</taxon>
        <taxon>Fungi</taxon>
        <taxon>Dikarya</taxon>
        <taxon>Ascomycota</taxon>
        <taxon>Pezizomycotina</taxon>
        <taxon>Dothideomycetes</taxon>
        <taxon>Dothideomycetidae</taxon>
        <taxon>Mycosphaerellales</taxon>
        <taxon>Teratosphaeriaceae</taxon>
        <taxon>Oleoguttula</taxon>
    </lineage>
</organism>
<evidence type="ECO:0000313" key="1">
    <source>
        <dbReference type="EMBL" id="KAK4546585.1"/>
    </source>
</evidence>
<evidence type="ECO:0000313" key="2">
    <source>
        <dbReference type="Proteomes" id="UP001324427"/>
    </source>
</evidence>
<proteinExistence type="predicted"/>
<dbReference type="EMBL" id="JAVFHQ010000014">
    <property type="protein sequence ID" value="KAK4546585.1"/>
    <property type="molecule type" value="Genomic_DNA"/>
</dbReference>
<protein>
    <submittedName>
        <fullName evidence="1">Uncharacterized protein</fullName>
    </submittedName>
</protein>
<accession>A0AAV9JM42</accession>
<keyword evidence="2" id="KW-1185">Reference proteome</keyword>